<dbReference type="GO" id="GO:0003713">
    <property type="term" value="F:transcription coactivator activity"/>
    <property type="evidence" value="ECO:0007669"/>
    <property type="project" value="TreeGrafter"/>
</dbReference>
<dbReference type="InterPro" id="IPR008271">
    <property type="entry name" value="Ser/Thr_kinase_AS"/>
</dbReference>
<keyword evidence="8" id="KW-1185">Reference proteome</keyword>
<evidence type="ECO:0000259" key="6">
    <source>
        <dbReference type="PROSITE" id="PS50011"/>
    </source>
</evidence>
<evidence type="ECO:0000256" key="2">
    <source>
        <dbReference type="ARBA" id="ARBA00022679"/>
    </source>
</evidence>
<evidence type="ECO:0000256" key="1">
    <source>
        <dbReference type="ARBA" id="ARBA00022527"/>
    </source>
</evidence>
<dbReference type="GO" id="GO:0004713">
    <property type="term" value="F:protein tyrosine kinase activity"/>
    <property type="evidence" value="ECO:0007669"/>
    <property type="project" value="TreeGrafter"/>
</dbReference>
<evidence type="ECO:0000256" key="5">
    <source>
        <dbReference type="ARBA" id="ARBA00022840"/>
    </source>
</evidence>
<organism evidence="7 8">
    <name type="scientific">Mugilogobius chulae</name>
    <name type="common">yellowstripe goby</name>
    <dbReference type="NCBI Taxonomy" id="88201"/>
    <lineage>
        <taxon>Eukaryota</taxon>
        <taxon>Metazoa</taxon>
        <taxon>Chordata</taxon>
        <taxon>Craniata</taxon>
        <taxon>Vertebrata</taxon>
        <taxon>Euteleostomi</taxon>
        <taxon>Actinopterygii</taxon>
        <taxon>Neopterygii</taxon>
        <taxon>Teleostei</taxon>
        <taxon>Neoteleostei</taxon>
        <taxon>Acanthomorphata</taxon>
        <taxon>Gobiaria</taxon>
        <taxon>Gobiiformes</taxon>
        <taxon>Gobioidei</taxon>
        <taxon>Gobiidae</taxon>
        <taxon>Gobionellinae</taxon>
        <taxon>Mugilogobius</taxon>
    </lineage>
</organism>
<name>A0AAW0N1T5_9GOBI</name>
<dbReference type="GO" id="GO:0007224">
    <property type="term" value="P:smoothened signaling pathway"/>
    <property type="evidence" value="ECO:0007669"/>
    <property type="project" value="TreeGrafter"/>
</dbReference>
<dbReference type="GO" id="GO:0045944">
    <property type="term" value="P:positive regulation of transcription by RNA polymerase II"/>
    <property type="evidence" value="ECO:0007669"/>
    <property type="project" value="TreeGrafter"/>
</dbReference>
<dbReference type="Gene3D" id="1.10.510.10">
    <property type="entry name" value="Transferase(Phosphotransferase) domain 1"/>
    <property type="match status" value="1"/>
</dbReference>
<dbReference type="PROSITE" id="PS00108">
    <property type="entry name" value="PROTEIN_KINASE_ST"/>
    <property type="match status" value="1"/>
</dbReference>
<protein>
    <recommendedName>
        <fullName evidence="6">Protein kinase domain-containing protein</fullName>
    </recommendedName>
</protein>
<dbReference type="GO" id="GO:0005524">
    <property type="term" value="F:ATP binding"/>
    <property type="evidence" value="ECO:0007669"/>
    <property type="project" value="UniProtKB-KW"/>
</dbReference>
<evidence type="ECO:0000256" key="3">
    <source>
        <dbReference type="ARBA" id="ARBA00022741"/>
    </source>
</evidence>
<dbReference type="GO" id="GO:0004674">
    <property type="term" value="F:protein serine/threonine kinase activity"/>
    <property type="evidence" value="ECO:0007669"/>
    <property type="project" value="UniProtKB-KW"/>
</dbReference>
<feature type="domain" description="Protein kinase" evidence="6">
    <location>
        <begin position="11"/>
        <end position="302"/>
    </location>
</feature>
<reference evidence="8" key="1">
    <citation type="submission" date="2024-04" db="EMBL/GenBank/DDBJ databases">
        <title>Salinicola lusitanus LLJ914,a marine bacterium isolated from the Okinawa Trough.</title>
        <authorList>
            <person name="Li J."/>
        </authorList>
    </citation>
    <scope>NUCLEOTIDE SEQUENCE [LARGE SCALE GENOMIC DNA]</scope>
</reference>
<evidence type="ECO:0000313" key="7">
    <source>
        <dbReference type="EMBL" id="KAK7886815.1"/>
    </source>
</evidence>
<dbReference type="Gene3D" id="3.30.200.20">
    <property type="entry name" value="Phosphorylase Kinase, domain 1"/>
    <property type="match status" value="1"/>
</dbReference>
<keyword evidence="5" id="KW-0067">ATP-binding</keyword>
<dbReference type="GO" id="GO:0046332">
    <property type="term" value="F:SMAD binding"/>
    <property type="evidence" value="ECO:0007669"/>
    <property type="project" value="TreeGrafter"/>
</dbReference>
<dbReference type="SUPFAM" id="SSF56112">
    <property type="entry name" value="Protein kinase-like (PK-like)"/>
    <property type="match status" value="1"/>
</dbReference>
<keyword evidence="4" id="KW-0418">Kinase</keyword>
<accession>A0AAW0N1T5</accession>
<proteinExistence type="predicted"/>
<dbReference type="Pfam" id="PF00069">
    <property type="entry name" value="Pkinase"/>
    <property type="match status" value="1"/>
</dbReference>
<evidence type="ECO:0000313" key="8">
    <source>
        <dbReference type="Proteomes" id="UP001460270"/>
    </source>
</evidence>
<dbReference type="GO" id="GO:0003714">
    <property type="term" value="F:transcription corepressor activity"/>
    <property type="evidence" value="ECO:0007669"/>
    <property type="project" value="TreeGrafter"/>
</dbReference>
<dbReference type="InterPro" id="IPR000719">
    <property type="entry name" value="Prot_kinase_dom"/>
</dbReference>
<dbReference type="GO" id="GO:0005737">
    <property type="term" value="C:cytoplasm"/>
    <property type="evidence" value="ECO:0007669"/>
    <property type="project" value="TreeGrafter"/>
</dbReference>
<dbReference type="AlphaFoldDB" id="A0AAW0N1T5"/>
<keyword evidence="2" id="KW-0808">Transferase</keyword>
<dbReference type="GO" id="GO:0042771">
    <property type="term" value="P:intrinsic apoptotic signaling pathway in response to DNA damage by p53 class mediator"/>
    <property type="evidence" value="ECO:0007669"/>
    <property type="project" value="TreeGrafter"/>
</dbReference>
<keyword evidence="3" id="KW-0547">Nucleotide-binding</keyword>
<dbReference type="SMART" id="SM00220">
    <property type="entry name" value="S_TKc"/>
    <property type="match status" value="1"/>
</dbReference>
<dbReference type="PROSITE" id="PS50011">
    <property type="entry name" value="PROTEIN_KINASE_DOM"/>
    <property type="match status" value="1"/>
</dbReference>
<sequence>MDLRVDPDNIYELLKLMGQGTFGAVTKCRNKNTGEIVAVKKITVDQDADNVIAKELSMLRALKYLDKELSNIVKFNQYFQSPAGDHYLEFEALDQSVFDLQRRRKEAFSLKQIRVMSEQLFVALDALKGLGVMHTDIKSDNIMFVAHKEKPFKVKLIDFGLGIFKSRARVGMTFSPLPHRAPEITLGLPLSESVDTWSLGVCLLEWYLHMYPFIPRSLTTMSNKCVMYWGSLMIITSEEAEIGENPLEPARNLKDVVMNFYPEVTGFEMVDRMMFLDLLQKIFVFNPEERITPEEALTHPFICMSHVSEAFKYAADSARIMKFTPNVDSNEELEDKNVDMLDVDMLDVDMLDVDMQDDLNSGSQSLVEVPHHTSEDEGRQDGIIDVIFLDDLFKKGDSEDITQMQNFLEMPSVDPPIPESNYRILSKGADEKMIICLSPPLRNSLENPVLQPEDVRWRRESVDTEGSHMMPKMESRTINIFKKGETATCEARSRLPVIDFAEPSPNSAPALENAEEVIRQQPLPFANTMEEQALDDHEEENSLWFPALIQPVLNYIRPFTQCFGF</sequence>
<comment type="caution">
    <text evidence="7">The sequence shown here is derived from an EMBL/GenBank/DDBJ whole genome shotgun (WGS) entry which is preliminary data.</text>
</comment>
<evidence type="ECO:0000256" key="4">
    <source>
        <dbReference type="ARBA" id="ARBA00022777"/>
    </source>
</evidence>
<dbReference type="PANTHER" id="PTHR24058">
    <property type="entry name" value="DUAL SPECIFICITY PROTEIN KINASE"/>
    <property type="match status" value="1"/>
</dbReference>
<dbReference type="InterPro" id="IPR011009">
    <property type="entry name" value="Kinase-like_dom_sf"/>
</dbReference>
<gene>
    <name evidence="7" type="ORF">WMY93_026436</name>
</gene>
<dbReference type="GO" id="GO:0016605">
    <property type="term" value="C:PML body"/>
    <property type="evidence" value="ECO:0007669"/>
    <property type="project" value="TreeGrafter"/>
</dbReference>
<dbReference type="Proteomes" id="UP001460270">
    <property type="component" value="Unassembled WGS sequence"/>
</dbReference>
<keyword evidence="1" id="KW-0723">Serine/threonine-protein kinase</keyword>
<dbReference type="EMBL" id="JBBPFD010000019">
    <property type="protein sequence ID" value="KAK7886815.1"/>
    <property type="molecule type" value="Genomic_DNA"/>
</dbReference>
<dbReference type="PANTHER" id="PTHR24058:SF53">
    <property type="entry name" value="HOMEODOMAIN-INTERACTING PROTEIN KINASE 2"/>
    <property type="match status" value="1"/>
</dbReference>
<dbReference type="InterPro" id="IPR050494">
    <property type="entry name" value="Ser_Thr_dual-spec_kinase"/>
</dbReference>